<dbReference type="AlphaFoldDB" id="A0A0N4TRE1"/>
<proteinExistence type="predicted"/>
<reference evidence="1 2" key="2">
    <citation type="submission" date="2018-11" db="EMBL/GenBank/DDBJ databases">
        <authorList>
            <consortium name="Pathogen Informatics"/>
        </authorList>
    </citation>
    <scope>NUCLEOTIDE SEQUENCE [LARGE SCALE GENOMIC DNA]</scope>
</reference>
<dbReference type="EMBL" id="UZAD01013217">
    <property type="protein sequence ID" value="VDN92359.1"/>
    <property type="molecule type" value="Genomic_DNA"/>
</dbReference>
<protein>
    <submittedName>
        <fullName evidence="3">Transmembrane protein</fullName>
    </submittedName>
</protein>
<dbReference type="Proteomes" id="UP000278627">
    <property type="component" value="Unassembled WGS sequence"/>
</dbReference>
<sequence length="141" mass="15865">MLLVSPTGTSRVREVVGVKFGFFCWISLKKGYAMEGLAAPFSLRLPYSCRRSRRISLMALLSCDNSQAVKEDNEHASDGKINLNVLLETAVNSKSNTLLMILCCNSMIIQSALYLDPCLNFSMLFYDWLILLAYMCIEAYL</sequence>
<gene>
    <name evidence="1" type="ORF">BPAG_LOCUS11173</name>
</gene>
<evidence type="ECO:0000313" key="1">
    <source>
        <dbReference type="EMBL" id="VDN92359.1"/>
    </source>
</evidence>
<name>A0A0N4TRE1_BRUPA</name>
<dbReference type="WBParaSite" id="BPAG_0001121101-mRNA-1">
    <property type="protein sequence ID" value="BPAG_0001121101-mRNA-1"/>
    <property type="gene ID" value="BPAG_0001121101"/>
</dbReference>
<evidence type="ECO:0000313" key="2">
    <source>
        <dbReference type="Proteomes" id="UP000278627"/>
    </source>
</evidence>
<organism evidence="3">
    <name type="scientific">Brugia pahangi</name>
    <name type="common">Filarial nematode worm</name>
    <dbReference type="NCBI Taxonomy" id="6280"/>
    <lineage>
        <taxon>Eukaryota</taxon>
        <taxon>Metazoa</taxon>
        <taxon>Ecdysozoa</taxon>
        <taxon>Nematoda</taxon>
        <taxon>Chromadorea</taxon>
        <taxon>Rhabditida</taxon>
        <taxon>Spirurina</taxon>
        <taxon>Spiruromorpha</taxon>
        <taxon>Filarioidea</taxon>
        <taxon>Onchocercidae</taxon>
        <taxon>Brugia</taxon>
    </lineage>
</organism>
<accession>A0A0N4TRE1</accession>
<keyword evidence="2" id="KW-1185">Reference proteome</keyword>
<reference evidence="3" key="1">
    <citation type="submission" date="2017-02" db="UniProtKB">
        <authorList>
            <consortium name="WormBaseParasite"/>
        </authorList>
    </citation>
    <scope>IDENTIFICATION</scope>
</reference>
<evidence type="ECO:0000313" key="3">
    <source>
        <dbReference type="WBParaSite" id="BPAG_0001121101-mRNA-1"/>
    </source>
</evidence>